<feature type="domain" description="RecJ OB" evidence="6">
    <location>
        <begin position="459"/>
        <end position="571"/>
    </location>
</feature>
<name>A0A8S5PSC1_9CAUD</name>
<dbReference type="SUPFAM" id="SSF64182">
    <property type="entry name" value="DHH phosphoesterases"/>
    <property type="match status" value="1"/>
</dbReference>
<proteinExistence type="inferred from homology"/>
<evidence type="ECO:0000313" key="7">
    <source>
        <dbReference type="EMBL" id="DAE09403.1"/>
    </source>
</evidence>
<dbReference type="InterPro" id="IPR001667">
    <property type="entry name" value="DDH_dom"/>
</dbReference>
<evidence type="ECO:0000259" key="6">
    <source>
        <dbReference type="Pfam" id="PF17768"/>
    </source>
</evidence>
<dbReference type="EMBL" id="BK015488">
    <property type="protein sequence ID" value="DAE09403.1"/>
    <property type="molecule type" value="Genomic_DNA"/>
</dbReference>
<evidence type="ECO:0000256" key="4">
    <source>
        <dbReference type="ARBA" id="ARBA00022839"/>
    </source>
</evidence>
<dbReference type="InterPro" id="IPR051673">
    <property type="entry name" value="SSDNA_exonuclease_RecJ"/>
</dbReference>
<dbReference type="InterPro" id="IPR038763">
    <property type="entry name" value="DHH_sf"/>
</dbReference>
<dbReference type="InterPro" id="IPR041122">
    <property type="entry name" value="RecJ_OB"/>
</dbReference>
<reference evidence="7" key="1">
    <citation type="journal article" date="2021" name="Proc. Natl. Acad. Sci. U.S.A.">
        <title>A Catalog of Tens of Thousands of Viruses from Human Metagenomes Reveals Hidden Associations with Chronic Diseases.</title>
        <authorList>
            <person name="Tisza M.J."/>
            <person name="Buck C.B."/>
        </authorList>
    </citation>
    <scope>NUCLEOTIDE SEQUENCE</scope>
    <source>
        <strain evidence="7">Ct96x5</strain>
    </source>
</reference>
<evidence type="ECO:0000256" key="1">
    <source>
        <dbReference type="ARBA" id="ARBA00005915"/>
    </source>
</evidence>
<accession>A0A8S5PSC1</accession>
<comment type="similarity">
    <text evidence="1">Belongs to the RecJ family.</text>
</comment>
<keyword evidence="3" id="KW-0378">Hydrolase</keyword>
<feature type="domain" description="DDH" evidence="5">
    <location>
        <begin position="69"/>
        <end position="209"/>
    </location>
</feature>
<dbReference type="GO" id="GO:0004527">
    <property type="term" value="F:exonuclease activity"/>
    <property type="evidence" value="ECO:0007669"/>
    <property type="project" value="UniProtKB-KW"/>
</dbReference>
<evidence type="ECO:0000256" key="2">
    <source>
        <dbReference type="ARBA" id="ARBA00022722"/>
    </source>
</evidence>
<evidence type="ECO:0000256" key="3">
    <source>
        <dbReference type="ARBA" id="ARBA00022801"/>
    </source>
</evidence>
<organism evidence="7">
    <name type="scientific">Siphoviridae sp. ct96x5</name>
    <dbReference type="NCBI Taxonomy" id="2825367"/>
    <lineage>
        <taxon>Viruses</taxon>
        <taxon>Duplodnaviria</taxon>
        <taxon>Heunggongvirae</taxon>
        <taxon>Uroviricota</taxon>
        <taxon>Caudoviricetes</taxon>
    </lineage>
</organism>
<keyword evidence="2" id="KW-0540">Nuclease</keyword>
<dbReference type="PANTHER" id="PTHR30255:SF2">
    <property type="entry name" value="SINGLE-STRANDED-DNA-SPECIFIC EXONUCLEASE RECJ"/>
    <property type="match status" value="1"/>
</dbReference>
<evidence type="ECO:0000259" key="5">
    <source>
        <dbReference type="Pfam" id="PF01368"/>
    </source>
</evidence>
<dbReference type="PANTHER" id="PTHR30255">
    <property type="entry name" value="SINGLE-STRANDED-DNA-SPECIFIC EXONUCLEASE RECJ"/>
    <property type="match status" value="1"/>
</dbReference>
<dbReference type="Gene3D" id="3.90.1640.30">
    <property type="match status" value="1"/>
</dbReference>
<keyword evidence="4 7" id="KW-0269">Exonuclease</keyword>
<dbReference type="Pfam" id="PF17768">
    <property type="entry name" value="RecJ_OB"/>
    <property type="match status" value="1"/>
</dbReference>
<sequence>MSLPVKLWPGSDNNLSNPAKTILRNRGIDDYKEYMNLSDKALYSPYLLKNIEAAADLFIKHISSDSSVITILVDCDVDGFTSAAILYNYIHDMEFKGTVHTLFHDKKQHGLTDDDIVVPQDTTLLVIPDAGSNDAEQCAALSEHMDILILDHHIIECENPNAVVVNNQDGEYPNKELSGAGVVWKFCQVVDDIQWTSFANKYTDLAAVGNIADVMDMHSMETKRIALKGLSQIVNPALKDYVNFNSYSIGSDEPTCIDIAFYVVPLMNALIRVGTQEQKKRLFDAMTYSTATYEYTPTRGKNKGVTSVESEGTHSAREANGCKYNQNKEKESCISTLRDKISFYKWDNNKILFVNGDGIVGKELTGLVAANLATMYNRPCVLLLHDSNEKDMFGGSMRNVHGGGIENLKAFLESTECFDFVHGHENAAGVHIHKDKVPEAIAVSNKLLHDIDVKKFYVVDFTLDYEQLTIGLMRDMYAMRRVWCQGIEEPLFYIRCIPLPHPYCTTMGKTGGTWKFTDPDSYIECVCFKGGNLLDWISNDFYSNEVKIINAVCKLGMNQYGSRVTPQVIVEAYEVVENV</sequence>
<dbReference type="Gene3D" id="3.10.310.30">
    <property type="match status" value="1"/>
</dbReference>
<dbReference type="Pfam" id="PF01368">
    <property type="entry name" value="DHH"/>
    <property type="match status" value="1"/>
</dbReference>
<protein>
    <submittedName>
        <fullName evidence="7">Single-stranded-DNA-specific exonuclease RecJ</fullName>
    </submittedName>
</protein>